<protein>
    <submittedName>
        <fullName evidence="1">Uncharacterized protein</fullName>
    </submittedName>
</protein>
<evidence type="ECO:0000313" key="2">
    <source>
        <dbReference type="Proteomes" id="UP000234296"/>
    </source>
</evidence>
<dbReference type="EMBL" id="PJRT01000032">
    <property type="protein sequence ID" value="PLR20392.1"/>
    <property type="molecule type" value="Genomic_DNA"/>
</dbReference>
<reference evidence="2" key="1">
    <citation type="submission" date="2017-12" db="EMBL/GenBank/DDBJ databases">
        <title>The genome sequence of Pantoea sp. 596.</title>
        <authorList>
            <person name="Gao J."/>
            <person name="Mao X."/>
            <person name="Sun J."/>
        </authorList>
    </citation>
    <scope>NUCLEOTIDE SEQUENCE [LARGE SCALE GENOMIC DNA]</scope>
    <source>
        <strain evidence="2">596</strain>
    </source>
</reference>
<organism evidence="1 2">
    <name type="scientific">Pantoea endophytica</name>
    <dbReference type="NCBI Taxonomy" id="92488"/>
    <lineage>
        <taxon>Bacteria</taxon>
        <taxon>Pseudomonadati</taxon>
        <taxon>Pseudomonadota</taxon>
        <taxon>Gammaproteobacteria</taxon>
        <taxon>Enterobacterales</taxon>
        <taxon>Erwiniaceae</taxon>
        <taxon>Pantoea</taxon>
    </lineage>
</organism>
<gene>
    <name evidence="1" type="ORF">PZBJ_20275</name>
</gene>
<proteinExistence type="predicted"/>
<comment type="caution">
    <text evidence="1">The sequence shown here is derived from an EMBL/GenBank/DDBJ whole genome shotgun (WGS) entry which is preliminary data.</text>
</comment>
<keyword evidence="2" id="KW-1185">Reference proteome</keyword>
<dbReference type="RefSeq" id="WP_101763990.1">
    <property type="nucleotide sequence ID" value="NZ_PJRT01000032.1"/>
</dbReference>
<sequence length="95" mass="10888">MGKPYSKEEISKVRKLSKTKTAAQVGEMLGRSVISIQQIAFKHKIGFGEKCQRRYTAKDLSNILRCKAEGMTYRQVAEATGVNYYSCMYLHRRYG</sequence>
<name>A0ABX4SL36_9GAMM</name>
<evidence type="ECO:0000313" key="1">
    <source>
        <dbReference type="EMBL" id="PLR20392.1"/>
    </source>
</evidence>
<dbReference type="Proteomes" id="UP000234296">
    <property type="component" value="Unassembled WGS sequence"/>
</dbReference>
<accession>A0ABX4SL36</accession>